<reference evidence="2 3" key="1">
    <citation type="submission" date="2019-05" db="EMBL/GenBank/DDBJ databases">
        <title>Genomes sequences of two Nocardia cyriacigeorgica environmental isolates, type strains Nocardia asteroides ATCC 19247 and Nocardia cyriacigeorgica DSM 44484.</title>
        <authorList>
            <person name="Vautrin F."/>
            <person name="Bergeron E."/>
            <person name="Dubost A."/>
            <person name="Abrouk D."/>
            <person name="Rodriguez Nava V."/>
            <person name="Pujic P."/>
        </authorList>
    </citation>
    <scope>NUCLEOTIDE SEQUENCE [LARGE SCALE GENOMIC DNA]</scope>
    <source>
        <strain evidence="2 3">EML 1456</strain>
    </source>
</reference>
<gene>
    <name evidence="2" type="ORF">FEK35_17215</name>
</gene>
<dbReference type="InterPro" id="IPR003540">
    <property type="entry name" value="ADP-ribosyltransferase"/>
</dbReference>
<dbReference type="PROSITE" id="PS51996">
    <property type="entry name" value="TR_MART"/>
    <property type="match status" value="1"/>
</dbReference>
<dbReference type="Pfam" id="PF03496">
    <property type="entry name" value="ADPrib_exo_Tox"/>
    <property type="match status" value="1"/>
</dbReference>
<dbReference type="GO" id="GO:0005576">
    <property type="term" value="C:extracellular region"/>
    <property type="evidence" value="ECO:0007669"/>
    <property type="project" value="InterPro"/>
</dbReference>
<proteinExistence type="predicted"/>
<accession>A0A5R8PCK0</accession>
<evidence type="ECO:0000313" key="2">
    <source>
        <dbReference type="EMBL" id="TLG08691.1"/>
    </source>
</evidence>
<organism evidence="2 3">
    <name type="scientific">Nocardia cyriacigeorgica</name>
    <dbReference type="NCBI Taxonomy" id="135487"/>
    <lineage>
        <taxon>Bacteria</taxon>
        <taxon>Bacillati</taxon>
        <taxon>Actinomycetota</taxon>
        <taxon>Actinomycetes</taxon>
        <taxon>Mycobacteriales</taxon>
        <taxon>Nocardiaceae</taxon>
        <taxon>Nocardia</taxon>
    </lineage>
</organism>
<dbReference type="OrthoDB" id="4569990at2"/>
<protein>
    <recommendedName>
        <fullName evidence="1">ADP ribosyltransferase domain-containing protein</fullName>
    </recommendedName>
</protein>
<dbReference type="EMBL" id="VBUU01000017">
    <property type="protein sequence ID" value="TLG08691.1"/>
    <property type="molecule type" value="Genomic_DNA"/>
</dbReference>
<name>A0A5R8PCK0_9NOCA</name>
<dbReference type="SUPFAM" id="SSF56399">
    <property type="entry name" value="ADP-ribosylation"/>
    <property type="match status" value="1"/>
</dbReference>
<dbReference type="AlphaFoldDB" id="A0A5R8PCK0"/>
<dbReference type="Gene3D" id="3.90.176.10">
    <property type="entry name" value="Toxin ADP-ribosyltransferase, Chain A, domain 1"/>
    <property type="match status" value="1"/>
</dbReference>
<evidence type="ECO:0000259" key="1">
    <source>
        <dbReference type="Pfam" id="PF03496"/>
    </source>
</evidence>
<evidence type="ECO:0000313" key="3">
    <source>
        <dbReference type="Proteomes" id="UP000308349"/>
    </source>
</evidence>
<sequence length="256" mass="28842">MTREEFGHAYQYTVNSWINEFLREQRPRDHLNNLTRDFHAQQTLAPLCGPNGWPPTPAHLWDLLNQGRLTPEQRRVAQDILGSPDPADRLESMWANASRFGAMWRNFGTYPTWDMLNAHCQGLDRALNRPLPESVQVVRGLGDVGFLRDRSGNLLGAGGDPRSLIGTRQSEPGFMSTSLGATPPPHFDREFRMELDVPAGSPGVWMGSRSAYPDQRELLLPRGARYEIVDVIENPRGSQYNGVRYLIRAQLLPPGT</sequence>
<comment type="caution">
    <text evidence="2">The sequence shown here is derived from an EMBL/GenBank/DDBJ whole genome shotgun (WGS) entry which is preliminary data.</text>
</comment>
<feature type="domain" description="ADP ribosyltransferase" evidence="1">
    <location>
        <begin position="115"/>
        <end position="239"/>
    </location>
</feature>
<dbReference type="Proteomes" id="UP000308349">
    <property type="component" value="Unassembled WGS sequence"/>
</dbReference>